<organism evidence="1">
    <name type="scientific">marine metagenome</name>
    <dbReference type="NCBI Taxonomy" id="408172"/>
    <lineage>
        <taxon>unclassified sequences</taxon>
        <taxon>metagenomes</taxon>
        <taxon>ecological metagenomes</taxon>
    </lineage>
</organism>
<sequence length="146" mass="16045">DRTLEIDATGRLIVVAVKTNRSDTVKENERKLYRAILTPLVDVEYQFSIGDRSDQALDITSKSNIYDLLFDSNTQEVKFTAAGPSGTESLTSVRIPSSLLSGGEYALECCVKVLVDGIEKPAVNTDKGITFQHVHIGRSEVIIKTQ</sequence>
<gene>
    <name evidence="1" type="ORF">METZ01_LOCUS263602</name>
</gene>
<name>A0A382JGA7_9ZZZZ</name>
<accession>A0A382JGA7</accession>
<dbReference type="EMBL" id="UINC01073976">
    <property type="protein sequence ID" value="SVC10748.1"/>
    <property type="molecule type" value="Genomic_DNA"/>
</dbReference>
<dbReference type="AlphaFoldDB" id="A0A382JGA7"/>
<protein>
    <submittedName>
        <fullName evidence="1">Uncharacterized protein</fullName>
    </submittedName>
</protein>
<feature type="non-terminal residue" evidence="1">
    <location>
        <position position="1"/>
    </location>
</feature>
<proteinExistence type="predicted"/>
<evidence type="ECO:0000313" key="1">
    <source>
        <dbReference type="EMBL" id="SVC10748.1"/>
    </source>
</evidence>
<reference evidence="1" key="1">
    <citation type="submission" date="2018-05" db="EMBL/GenBank/DDBJ databases">
        <authorList>
            <person name="Lanie J.A."/>
            <person name="Ng W.-L."/>
            <person name="Kazmierczak K.M."/>
            <person name="Andrzejewski T.M."/>
            <person name="Davidsen T.M."/>
            <person name="Wayne K.J."/>
            <person name="Tettelin H."/>
            <person name="Glass J.I."/>
            <person name="Rusch D."/>
            <person name="Podicherti R."/>
            <person name="Tsui H.-C.T."/>
            <person name="Winkler M.E."/>
        </authorList>
    </citation>
    <scope>NUCLEOTIDE SEQUENCE</scope>
</reference>